<dbReference type="Gene3D" id="3.30.40.250">
    <property type="match status" value="1"/>
</dbReference>
<organism evidence="2 3">
    <name type="scientific">Streptomyces iconiensis</name>
    <dbReference type="NCBI Taxonomy" id="1384038"/>
    <lineage>
        <taxon>Bacteria</taxon>
        <taxon>Bacillati</taxon>
        <taxon>Actinomycetota</taxon>
        <taxon>Actinomycetes</taxon>
        <taxon>Kitasatosporales</taxon>
        <taxon>Streptomycetaceae</taxon>
        <taxon>Streptomyces</taxon>
    </lineage>
</organism>
<sequence length="444" mass="48335">MKSAALQAGLGRLTDLDALVGPYGLVERTHRLPNQPGDPRFPIYSASLGELGEVADNVAESTRGRSARGEMDGAGGAVDPERAARLSVAEALERYATSVVQPEGVIWATAEELGDEALDITTLPRCSAAELAHPKALTSDVDTTAPMRWVRGWSLTRRRAQWVPAVGVWMHIPPQSRGERYANPISTGCATHTDLAQALVNAVCEVVERDAIALTWYQRLALPRIEFDAVPENLAPFLAKSRDSLVETVFFDATTDLGIPTVYSVDLTPHNEVLGQMVMCNTSLDPADSIAKIVRESASSRIAMQVPRDIPETVDEFLHVFHGASYMGHPGRRDAYDFLLGHDALQPFSAMPTLTTGDSGQDLALLVARLEQAGCNVVAVECTTDEARDVGFRVVRVVIPELMPLSFAYRARYLAHPRLYEAPARMGHPVLPEDQINPLPQPFA</sequence>
<accession>A0ABT6ZUR3</accession>
<name>A0ABT6ZUR3_9ACTN</name>
<evidence type="ECO:0000313" key="2">
    <source>
        <dbReference type="EMBL" id="MDJ1132790.1"/>
    </source>
</evidence>
<dbReference type="InterPro" id="IPR027624">
    <property type="entry name" value="TOMM_cyclo_SagD"/>
</dbReference>
<dbReference type="NCBIfam" id="TIGR03604">
    <property type="entry name" value="TOMM_cyclo_SagD"/>
    <property type="match status" value="1"/>
</dbReference>
<dbReference type="Gene3D" id="3.30.1330.230">
    <property type="match status" value="1"/>
</dbReference>
<gene>
    <name evidence="2" type="ORF">NMN56_012655</name>
</gene>
<dbReference type="Proteomes" id="UP001214441">
    <property type="component" value="Unassembled WGS sequence"/>
</dbReference>
<dbReference type="Gene3D" id="3.30.160.660">
    <property type="match status" value="1"/>
</dbReference>
<dbReference type="RefSeq" id="WP_274040144.1">
    <property type="nucleotide sequence ID" value="NZ_JANCPR020000010.1"/>
</dbReference>
<protein>
    <submittedName>
        <fullName evidence="2">YcaO-like family protein</fullName>
    </submittedName>
</protein>
<evidence type="ECO:0000313" key="3">
    <source>
        <dbReference type="Proteomes" id="UP001214441"/>
    </source>
</evidence>
<dbReference type="Pfam" id="PF02624">
    <property type="entry name" value="YcaO"/>
    <property type="match status" value="1"/>
</dbReference>
<dbReference type="PANTHER" id="PTHR37809:SF1">
    <property type="entry name" value="RIBOSOMAL PROTEIN S12 METHYLTHIOTRANSFERASE ACCESSORY FACTOR YCAO"/>
    <property type="match status" value="1"/>
</dbReference>
<keyword evidence="3" id="KW-1185">Reference proteome</keyword>
<dbReference type="EMBL" id="JANCPR020000010">
    <property type="protein sequence ID" value="MDJ1132790.1"/>
    <property type="molecule type" value="Genomic_DNA"/>
</dbReference>
<feature type="domain" description="YcaO" evidence="1">
    <location>
        <begin position="75"/>
        <end position="444"/>
    </location>
</feature>
<reference evidence="2 3" key="1">
    <citation type="submission" date="2023-05" db="EMBL/GenBank/DDBJ databases">
        <title>Streptantibioticus silvisoli sp. nov., acidotolerant actinomycetes 1 from pine litter.</title>
        <authorList>
            <person name="Swiecimska M."/>
            <person name="Golinska P."/>
            <person name="Sangal V."/>
            <person name="Wachnowicz B."/>
            <person name="Goodfellow M."/>
        </authorList>
    </citation>
    <scope>NUCLEOTIDE SEQUENCE [LARGE SCALE GENOMIC DNA]</scope>
    <source>
        <strain evidence="2 3">DSM 42109</strain>
    </source>
</reference>
<comment type="caution">
    <text evidence="2">The sequence shown here is derived from an EMBL/GenBank/DDBJ whole genome shotgun (WGS) entry which is preliminary data.</text>
</comment>
<dbReference type="InterPro" id="IPR003776">
    <property type="entry name" value="YcaO-like_dom"/>
</dbReference>
<evidence type="ECO:0000259" key="1">
    <source>
        <dbReference type="PROSITE" id="PS51664"/>
    </source>
</evidence>
<proteinExistence type="predicted"/>
<dbReference type="PANTHER" id="PTHR37809">
    <property type="entry name" value="RIBOSOMAL PROTEIN S12 METHYLTHIOTRANSFERASE ACCESSORY FACTOR YCAO"/>
    <property type="match status" value="1"/>
</dbReference>
<dbReference type="PROSITE" id="PS51664">
    <property type="entry name" value="YCAO"/>
    <property type="match status" value="1"/>
</dbReference>